<dbReference type="InterPro" id="IPR013783">
    <property type="entry name" value="Ig-like_fold"/>
</dbReference>
<dbReference type="SUPFAM" id="SSF48726">
    <property type="entry name" value="Immunoglobulin"/>
    <property type="match status" value="1"/>
</dbReference>
<dbReference type="AlphaFoldDB" id="A0AAD8G7V6"/>
<protein>
    <submittedName>
        <fullName evidence="3">Myelin-associated oligodendrocyte basic protein isoform X2</fullName>
    </submittedName>
</protein>
<organism evidence="3 4">
    <name type="scientific">Acipenser oxyrinchus oxyrinchus</name>
    <dbReference type="NCBI Taxonomy" id="40147"/>
    <lineage>
        <taxon>Eukaryota</taxon>
        <taxon>Metazoa</taxon>
        <taxon>Chordata</taxon>
        <taxon>Craniata</taxon>
        <taxon>Vertebrata</taxon>
        <taxon>Euteleostomi</taxon>
        <taxon>Actinopterygii</taxon>
        <taxon>Chondrostei</taxon>
        <taxon>Acipenseriformes</taxon>
        <taxon>Acipenseridae</taxon>
        <taxon>Acipenser</taxon>
    </lineage>
</organism>
<evidence type="ECO:0000259" key="2">
    <source>
        <dbReference type="PROSITE" id="PS50835"/>
    </source>
</evidence>
<keyword evidence="4" id="KW-1185">Reference proteome</keyword>
<dbReference type="InterPro" id="IPR007110">
    <property type="entry name" value="Ig-like_dom"/>
</dbReference>
<feature type="domain" description="Ig-like" evidence="2">
    <location>
        <begin position="17"/>
        <end position="97"/>
    </location>
</feature>
<reference evidence="3" key="1">
    <citation type="submission" date="2022-02" db="EMBL/GenBank/DDBJ databases">
        <title>Atlantic sturgeon de novo genome assembly.</title>
        <authorList>
            <person name="Stock M."/>
            <person name="Klopp C."/>
            <person name="Guiguen Y."/>
            <person name="Cabau C."/>
            <person name="Parinello H."/>
            <person name="Santidrian Yebra-Pimentel E."/>
            <person name="Kuhl H."/>
            <person name="Dirks R.P."/>
            <person name="Guessner J."/>
            <person name="Wuertz S."/>
            <person name="Du K."/>
            <person name="Schartl M."/>
        </authorList>
    </citation>
    <scope>NUCLEOTIDE SEQUENCE</scope>
    <source>
        <strain evidence="3">STURGEONOMICS-FGT-2020</strain>
        <tissue evidence="3">Whole blood</tissue>
    </source>
</reference>
<proteinExistence type="predicted"/>
<comment type="caution">
    <text evidence="3">The sequence shown here is derived from an EMBL/GenBank/DDBJ whole genome shotgun (WGS) entry which is preliminary data.</text>
</comment>
<dbReference type="EMBL" id="JAGXEW010000009">
    <property type="protein sequence ID" value="KAK1167897.1"/>
    <property type="molecule type" value="Genomic_DNA"/>
</dbReference>
<evidence type="ECO:0000313" key="3">
    <source>
        <dbReference type="EMBL" id="KAK1167897.1"/>
    </source>
</evidence>
<dbReference type="InterPro" id="IPR036179">
    <property type="entry name" value="Ig-like_dom_sf"/>
</dbReference>
<evidence type="ECO:0000256" key="1">
    <source>
        <dbReference type="SAM" id="MobiDB-lite"/>
    </source>
</evidence>
<dbReference type="Gene3D" id="2.60.40.10">
    <property type="entry name" value="Immunoglobulins"/>
    <property type="match status" value="1"/>
</dbReference>
<feature type="region of interest" description="Disordered" evidence="1">
    <location>
        <begin position="113"/>
        <end position="165"/>
    </location>
</feature>
<evidence type="ECO:0000313" key="4">
    <source>
        <dbReference type="Proteomes" id="UP001230051"/>
    </source>
</evidence>
<name>A0AAD8G7V6_ACIOX</name>
<accession>A0AAD8G7V6</accession>
<dbReference type="Proteomes" id="UP001230051">
    <property type="component" value="Unassembled WGS sequence"/>
</dbReference>
<dbReference type="PROSITE" id="PS50835">
    <property type="entry name" value="IG_LIKE"/>
    <property type="match status" value="1"/>
</dbReference>
<sequence>MSLIEEETKLNIEVWVPKLTITENCDNGIVLTCNVENSYVEKFDWTLNGKSLSPTQAQFSGNNEKVTLKMTFKTSDTFVCIAKSATKSVESAPKTLTCKDVELPIMSTIQTEGETRLQPPPGSHSQPRSQPPPKSQLPGYQIMLMEPEEEQPRPRQKAPGPNMQY</sequence>
<gene>
    <name evidence="3" type="ORF">AOXY_G10688</name>
</gene>